<feature type="compositionally biased region" description="Polar residues" evidence="6">
    <location>
        <begin position="638"/>
        <end position="655"/>
    </location>
</feature>
<comment type="cofactor">
    <cofactor evidence="5">
        <name>FAD</name>
        <dbReference type="ChEBI" id="CHEBI:57692"/>
    </cofactor>
    <text evidence="5">Binds 1 FAD per subunit.</text>
</comment>
<comment type="cofactor">
    <cofactor evidence="5">
        <name>(6R)-5,10-methylene-5,6,7,8-tetrahydrofolate</name>
        <dbReference type="ChEBI" id="CHEBI:15636"/>
    </cofactor>
    <text evidence="5">Binds 1 5,10-methenyltetrahydrofolate (MTHF) per subunit.</text>
</comment>
<keyword evidence="4 5" id="KW-0157">Chromophore</keyword>
<accession>A0ABQ0G1H1</accession>
<name>A0ABQ0G1H1_9PEZI</name>
<evidence type="ECO:0000256" key="5">
    <source>
        <dbReference type="RuleBase" id="RU367151"/>
    </source>
</evidence>
<dbReference type="PRINTS" id="PR00147">
    <property type="entry name" value="DNAPHOTLYASE"/>
</dbReference>
<dbReference type="Gene3D" id="1.10.579.10">
    <property type="entry name" value="DNA Cyclobutane Dipyrimidine Photolyase, subunit A, domain 3"/>
    <property type="match status" value="1"/>
</dbReference>
<feature type="region of interest" description="Disordered" evidence="6">
    <location>
        <begin position="575"/>
        <end position="674"/>
    </location>
</feature>
<protein>
    <recommendedName>
        <fullName evidence="5">Cryptochrome DASH</fullName>
    </recommendedName>
</protein>
<dbReference type="InterPro" id="IPR014133">
    <property type="entry name" value="Cry_DASH"/>
</dbReference>
<evidence type="ECO:0000256" key="6">
    <source>
        <dbReference type="SAM" id="MobiDB-lite"/>
    </source>
</evidence>
<dbReference type="InterPro" id="IPR036134">
    <property type="entry name" value="Crypto/Photolyase_FAD-like_sf"/>
</dbReference>
<dbReference type="InterPro" id="IPR005101">
    <property type="entry name" value="Cryptochr/Photolyase_FAD-bd"/>
</dbReference>
<dbReference type="Pfam" id="PF00875">
    <property type="entry name" value="DNA_photolyase"/>
    <property type="match status" value="1"/>
</dbReference>
<dbReference type="InterPro" id="IPR036155">
    <property type="entry name" value="Crypto/Photolyase_N_sf"/>
</dbReference>
<gene>
    <name evidence="8" type="ORF">MFIFM68171_01802</name>
</gene>
<dbReference type="InterPro" id="IPR006050">
    <property type="entry name" value="DNA_photolyase_N"/>
</dbReference>
<dbReference type="PROSITE" id="PS51645">
    <property type="entry name" value="PHR_CRY_ALPHA_BETA"/>
    <property type="match status" value="1"/>
</dbReference>
<proteinExistence type="inferred from homology"/>
<dbReference type="PANTHER" id="PTHR11455:SF22">
    <property type="entry name" value="CRYPTOCHROME DASH"/>
    <property type="match status" value="1"/>
</dbReference>
<keyword evidence="9" id="KW-1185">Reference proteome</keyword>
<sequence>MTTQSRVLLYVVRRDLRVSDQPIFHHLAGSTDHGFSHFLPVYIFPAQQLDVSGFIKDGSANPYPDARSRLGRYPRCGPHRAKFLAECVWDLQQSLEALGSGLLIRVGMVGDVTRSLAEGLTTIGRKVAAIWMTSHEGTEENHDERAVAMVCNDFGAEFKLWEDEKYLIDDRDVGLEGIQELPDIFTTYCKSQEPLRDKPRGVLPAPAKGSLPPLPDGIPNQMAPFTIPTSTEELIEAMTTPVKNFLPVIPDFPQNAVSAHPFKGGEAAAQARLRHFLQSGDIANYSDTRCGLAKMDSSAKLSAYLAQGCITSRQVHRFLLGYEDGTDDTLKDVAGYGKGQNEGTEAMRTELLWRDYMRLCHRKFKDKFFRLEGFRGSGHGSGGGKEGKQEKPKWKSPLQELALPDQDPDPRRVAVILERFMSGTTGMGLIDASQRELMHTGYTSNRARQNVACFLAKHLGIDWRYGAEWYEMLLVDYDVSSNWANWQYVAGVGNDPRSGIRIFNPVKQAVEYDKDGQYVRSWVPEVSKLERIDNVFQAWTASEENIRAAGLEGNIMVTDPVKRIAFTIDAKPRTRKRGNEFRGRRRSRKDDTAGTVKSLVTEEVAEISPSPEKGNRDSKSSPEQSPVVTASRDAGSTALRSTSHFLGSMDAQSDQSGDRPGRGGRGFRGRGARGRQDYYYYRGVGVV</sequence>
<evidence type="ECO:0000256" key="3">
    <source>
        <dbReference type="ARBA" id="ARBA00022827"/>
    </source>
</evidence>
<feature type="compositionally biased region" description="Basic and acidic residues" evidence="6">
    <location>
        <begin position="577"/>
        <end position="592"/>
    </location>
</feature>
<dbReference type="Proteomes" id="UP001628179">
    <property type="component" value="Unassembled WGS sequence"/>
</dbReference>
<evidence type="ECO:0000313" key="9">
    <source>
        <dbReference type="Proteomes" id="UP001628179"/>
    </source>
</evidence>
<comment type="similarity">
    <text evidence="1 5">Belongs to the DNA photolyase class-1 family.</text>
</comment>
<reference evidence="8 9" key="1">
    <citation type="submission" date="2024-09" db="EMBL/GenBank/DDBJ databases">
        <title>Itraconazole resistance in Madurella fahalii resulting from another homologue of gene encoding cytochrome P450 14-alpha sterol demethylase (CYP51).</title>
        <authorList>
            <person name="Yoshioka I."/>
            <person name="Fahal A.H."/>
            <person name="Kaneko S."/>
            <person name="Yaguchi T."/>
        </authorList>
    </citation>
    <scope>NUCLEOTIDE SEQUENCE [LARGE SCALE GENOMIC DNA]</scope>
    <source>
        <strain evidence="8 9">IFM 68171</strain>
    </source>
</reference>
<dbReference type="PANTHER" id="PTHR11455">
    <property type="entry name" value="CRYPTOCHROME"/>
    <property type="match status" value="1"/>
</dbReference>
<dbReference type="InterPro" id="IPR002081">
    <property type="entry name" value="Cryptochrome/DNA_photolyase_1"/>
</dbReference>
<dbReference type="SUPFAM" id="SSF48173">
    <property type="entry name" value="Cryptochrome/photolyase FAD-binding domain"/>
    <property type="match status" value="1"/>
</dbReference>
<evidence type="ECO:0000313" key="8">
    <source>
        <dbReference type="EMBL" id="GAB1311592.1"/>
    </source>
</evidence>
<organism evidence="8 9">
    <name type="scientific">Madurella fahalii</name>
    <dbReference type="NCBI Taxonomy" id="1157608"/>
    <lineage>
        <taxon>Eukaryota</taxon>
        <taxon>Fungi</taxon>
        <taxon>Dikarya</taxon>
        <taxon>Ascomycota</taxon>
        <taxon>Pezizomycotina</taxon>
        <taxon>Sordariomycetes</taxon>
        <taxon>Sordariomycetidae</taxon>
        <taxon>Sordariales</taxon>
        <taxon>Sordariales incertae sedis</taxon>
        <taxon>Madurella</taxon>
    </lineage>
</organism>
<evidence type="ECO:0000256" key="2">
    <source>
        <dbReference type="ARBA" id="ARBA00022630"/>
    </source>
</evidence>
<dbReference type="Gene3D" id="1.25.40.80">
    <property type="match status" value="1"/>
</dbReference>
<keyword evidence="3 5" id="KW-0274">FAD</keyword>
<comment type="function">
    <text evidence="5">May have a photoreceptor function.</text>
</comment>
<comment type="caution">
    <text evidence="8">The sequence shown here is derived from an EMBL/GenBank/DDBJ whole genome shotgun (WGS) entry which is preliminary data.</text>
</comment>
<dbReference type="NCBIfam" id="TIGR02765">
    <property type="entry name" value="crypto_DASH"/>
    <property type="match status" value="1"/>
</dbReference>
<dbReference type="RefSeq" id="XP_070913325.1">
    <property type="nucleotide sequence ID" value="XM_071057224.1"/>
</dbReference>
<dbReference type="SUPFAM" id="SSF52425">
    <property type="entry name" value="Cryptochrome/photolyase, N-terminal domain"/>
    <property type="match status" value="1"/>
</dbReference>
<dbReference type="Gene3D" id="3.40.50.620">
    <property type="entry name" value="HUPs"/>
    <property type="match status" value="1"/>
</dbReference>
<evidence type="ECO:0000256" key="1">
    <source>
        <dbReference type="ARBA" id="ARBA00005862"/>
    </source>
</evidence>
<dbReference type="GeneID" id="98172547"/>
<dbReference type="InterPro" id="IPR014729">
    <property type="entry name" value="Rossmann-like_a/b/a_fold"/>
</dbReference>
<evidence type="ECO:0000256" key="4">
    <source>
        <dbReference type="ARBA" id="ARBA00022991"/>
    </source>
</evidence>
<evidence type="ECO:0000259" key="7">
    <source>
        <dbReference type="PROSITE" id="PS51645"/>
    </source>
</evidence>
<feature type="domain" description="Photolyase/cryptochrome alpha/beta" evidence="7">
    <location>
        <begin position="6"/>
        <end position="166"/>
    </location>
</feature>
<feature type="region of interest" description="Disordered" evidence="6">
    <location>
        <begin position="378"/>
        <end position="403"/>
    </location>
</feature>
<dbReference type="EMBL" id="BAAFSV010000001">
    <property type="protein sequence ID" value="GAB1311592.1"/>
    <property type="molecule type" value="Genomic_DNA"/>
</dbReference>
<dbReference type="Pfam" id="PF03441">
    <property type="entry name" value="FAD_binding_7"/>
    <property type="match status" value="1"/>
</dbReference>
<keyword evidence="2 5" id="KW-0285">Flavoprotein</keyword>